<keyword evidence="10" id="KW-1185">Reference proteome</keyword>
<dbReference type="CDD" id="cd09319">
    <property type="entry name" value="TDT_like_1"/>
    <property type="match status" value="1"/>
</dbReference>
<dbReference type="Pfam" id="PF03595">
    <property type="entry name" value="SLAC1"/>
    <property type="match status" value="1"/>
</dbReference>
<keyword evidence="3" id="KW-0813">Transport</keyword>
<dbReference type="InterPro" id="IPR051629">
    <property type="entry name" value="Sulfite_efflux_TDT"/>
</dbReference>
<feature type="transmembrane region" description="Helical" evidence="8">
    <location>
        <begin position="142"/>
        <end position="159"/>
    </location>
</feature>
<dbReference type="Proteomes" id="UP000035065">
    <property type="component" value="Unassembled WGS sequence"/>
</dbReference>
<evidence type="ECO:0000256" key="7">
    <source>
        <dbReference type="ARBA" id="ARBA00023136"/>
    </source>
</evidence>
<evidence type="ECO:0000313" key="9">
    <source>
        <dbReference type="EMBL" id="EGD54740.1"/>
    </source>
</evidence>
<evidence type="ECO:0000256" key="1">
    <source>
        <dbReference type="ARBA" id="ARBA00004651"/>
    </source>
</evidence>
<evidence type="ECO:0000256" key="3">
    <source>
        <dbReference type="ARBA" id="ARBA00022448"/>
    </source>
</evidence>
<dbReference type="PANTHER" id="PTHR31686">
    <property type="match status" value="1"/>
</dbReference>
<evidence type="ECO:0000256" key="8">
    <source>
        <dbReference type="SAM" id="Phobius"/>
    </source>
</evidence>
<gene>
    <name evidence="9" type="ORF">SCNU_12657</name>
</gene>
<feature type="transmembrane region" description="Helical" evidence="8">
    <location>
        <begin position="280"/>
        <end position="300"/>
    </location>
</feature>
<comment type="similarity">
    <text evidence="2">Belongs to the tellurite-resistance/dicarboxylate transporter (TDT) family.</text>
</comment>
<protein>
    <submittedName>
        <fullName evidence="9">C4-dicarboxylate transporter/malic acid transport protein</fullName>
    </submittedName>
</protein>
<accession>F1YKU6</accession>
<feature type="transmembrane region" description="Helical" evidence="8">
    <location>
        <begin position="248"/>
        <end position="268"/>
    </location>
</feature>
<proteinExistence type="inferred from homology"/>
<dbReference type="EMBL" id="AEUD01000010">
    <property type="protein sequence ID" value="EGD54740.1"/>
    <property type="molecule type" value="Genomic_DNA"/>
</dbReference>
<dbReference type="STRING" id="644548.SCNU_12657"/>
<feature type="transmembrane region" description="Helical" evidence="8">
    <location>
        <begin position="312"/>
        <end position="335"/>
    </location>
</feature>
<organism evidence="9 10">
    <name type="scientific">Gordonia neofelifaecis NRRL B-59395</name>
    <dbReference type="NCBI Taxonomy" id="644548"/>
    <lineage>
        <taxon>Bacteria</taxon>
        <taxon>Bacillati</taxon>
        <taxon>Actinomycetota</taxon>
        <taxon>Actinomycetes</taxon>
        <taxon>Mycobacteriales</taxon>
        <taxon>Gordoniaceae</taxon>
        <taxon>Gordonia</taxon>
    </lineage>
</organism>
<evidence type="ECO:0000256" key="4">
    <source>
        <dbReference type="ARBA" id="ARBA00022475"/>
    </source>
</evidence>
<dbReference type="AlphaFoldDB" id="F1YKU6"/>
<dbReference type="RefSeq" id="WP_009679746.1">
    <property type="nucleotide sequence ID" value="NZ_AEUD01000010.1"/>
</dbReference>
<reference evidence="9 10" key="1">
    <citation type="journal article" date="2011" name="J. Bacteriol.">
        <title>Draft Genome Sequence of Gordonia neofelifaecis NRRL B-59395, a Cholesterol-Degrading Actinomycete.</title>
        <authorList>
            <person name="Ge F."/>
            <person name="Li W."/>
            <person name="Chen G."/>
            <person name="Liu Y."/>
            <person name="Zhang G."/>
            <person name="Yong B."/>
            <person name="Wang Q."/>
            <person name="Wang N."/>
            <person name="Huang Z."/>
            <person name="Li W."/>
            <person name="Wang J."/>
            <person name="Wu C."/>
            <person name="Xie Q."/>
            <person name="Liu G."/>
        </authorList>
    </citation>
    <scope>NUCLEOTIDE SEQUENCE [LARGE SCALE GENOMIC DNA]</scope>
    <source>
        <strain evidence="9 10">NRRL B-59395</strain>
    </source>
</reference>
<dbReference type="InterPro" id="IPR004695">
    <property type="entry name" value="SLAC1/Mae1/Ssu1/TehA"/>
</dbReference>
<keyword evidence="7 8" id="KW-0472">Membrane</keyword>
<name>F1YKU6_9ACTN</name>
<dbReference type="GO" id="GO:0000319">
    <property type="term" value="F:sulfite transmembrane transporter activity"/>
    <property type="evidence" value="ECO:0007669"/>
    <property type="project" value="TreeGrafter"/>
</dbReference>
<keyword evidence="4" id="KW-1003">Cell membrane</keyword>
<dbReference type="InterPro" id="IPR038665">
    <property type="entry name" value="Voltage-dep_anion_channel_sf"/>
</dbReference>
<keyword evidence="6 8" id="KW-1133">Transmembrane helix</keyword>
<evidence type="ECO:0000313" key="10">
    <source>
        <dbReference type="Proteomes" id="UP000035065"/>
    </source>
</evidence>
<dbReference type="eggNOG" id="COG1275">
    <property type="taxonomic scope" value="Bacteria"/>
</dbReference>
<dbReference type="Gene3D" id="1.50.10.150">
    <property type="entry name" value="Voltage-dependent anion channel"/>
    <property type="match status" value="1"/>
</dbReference>
<feature type="transmembrane region" description="Helical" evidence="8">
    <location>
        <begin position="78"/>
        <end position="95"/>
    </location>
</feature>
<evidence type="ECO:0000256" key="2">
    <source>
        <dbReference type="ARBA" id="ARBA00008566"/>
    </source>
</evidence>
<feature type="transmembrane region" description="Helical" evidence="8">
    <location>
        <begin position="209"/>
        <end position="228"/>
    </location>
</feature>
<sequence>MTALDRTIRGLAPAYFSMVMATGIVSIAVNVEGLHRLSAVLMWVAGIAYVVLILLNAVRLVRYRHAVATDLRIPQRTFGFFTLVAATGVLGARLVQDGYLTAASILLVVTALLWLVLGYALPPLAFTAREGMSQLERADGTWFLWVVATQSVAVLAAAIQPHVTVGQAELALLAVLCWAVGVFLYVAVALFVASRIFMHHPAPDQLGGAYWIAMGATAITVVAGANIGAMADVPVLSTVRGTIEAGSVLFWAFGTWLIPPLVFAGYWRHVRHRVPLRYDVSLWAIVFPLAMYGVGCHQIGSVNDLPLLENLGLVEIWIAIVAWVLTFCGFVASLVGRRPRLMPRRAPSRP</sequence>
<keyword evidence="5 8" id="KW-0812">Transmembrane</keyword>
<evidence type="ECO:0000256" key="6">
    <source>
        <dbReference type="ARBA" id="ARBA00022989"/>
    </source>
</evidence>
<feature type="transmembrane region" description="Helical" evidence="8">
    <location>
        <begin position="37"/>
        <end position="58"/>
    </location>
</feature>
<dbReference type="GO" id="GO:0005886">
    <property type="term" value="C:plasma membrane"/>
    <property type="evidence" value="ECO:0007669"/>
    <property type="project" value="UniProtKB-SubCell"/>
</dbReference>
<dbReference type="PANTHER" id="PTHR31686:SF1">
    <property type="entry name" value="SULFITE EFFLUX PUMP SSU1"/>
    <property type="match status" value="1"/>
</dbReference>
<evidence type="ECO:0000256" key="5">
    <source>
        <dbReference type="ARBA" id="ARBA00022692"/>
    </source>
</evidence>
<feature type="transmembrane region" description="Helical" evidence="8">
    <location>
        <begin position="171"/>
        <end position="197"/>
    </location>
</feature>
<feature type="transmembrane region" description="Helical" evidence="8">
    <location>
        <begin position="101"/>
        <end position="121"/>
    </location>
</feature>
<comment type="caution">
    <text evidence="9">The sequence shown here is derived from an EMBL/GenBank/DDBJ whole genome shotgun (WGS) entry which is preliminary data.</text>
</comment>
<feature type="transmembrane region" description="Helical" evidence="8">
    <location>
        <begin position="12"/>
        <end position="31"/>
    </location>
</feature>
<comment type="subcellular location">
    <subcellularLocation>
        <location evidence="1">Cell membrane</location>
        <topology evidence="1">Multi-pass membrane protein</topology>
    </subcellularLocation>
</comment>